<reference evidence="2 3" key="1">
    <citation type="submission" date="2019-07" db="EMBL/GenBank/DDBJ databases">
        <title>Whole genome shotgun sequence of Adhaeribacter aerolatus NBRC 106133.</title>
        <authorList>
            <person name="Hosoyama A."/>
            <person name="Uohara A."/>
            <person name="Ohji S."/>
            <person name="Ichikawa N."/>
        </authorList>
    </citation>
    <scope>NUCLEOTIDE SEQUENCE [LARGE SCALE GENOMIC DNA]</scope>
    <source>
        <strain evidence="2 3">NBRC 106133</strain>
    </source>
</reference>
<gene>
    <name evidence="2" type="ORF">AAE02nite_19360</name>
</gene>
<dbReference type="AlphaFoldDB" id="A0A512AX18"/>
<dbReference type="Proteomes" id="UP000321532">
    <property type="component" value="Unassembled WGS sequence"/>
</dbReference>
<dbReference type="InterPro" id="IPR056695">
    <property type="entry name" value="DUF7793"/>
</dbReference>
<feature type="domain" description="DUF7793" evidence="1">
    <location>
        <begin position="39"/>
        <end position="132"/>
    </location>
</feature>
<protein>
    <recommendedName>
        <fullName evidence="1">DUF7793 domain-containing protein</fullName>
    </recommendedName>
</protein>
<evidence type="ECO:0000313" key="2">
    <source>
        <dbReference type="EMBL" id="GEO04272.1"/>
    </source>
</evidence>
<dbReference type="Pfam" id="PF25056">
    <property type="entry name" value="DUF7793"/>
    <property type="match status" value="1"/>
</dbReference>
<keyword evidence="3" id="KW-1185">Reference proteome</keyword>
<evidence type="ECO:0000313" key="3">
    <source>
        <dbReference type="Proteomes" id="UP000321532"/>
    </source>
</evidence>
<sequence>MAVIYFQNNYLTLYHHAAESLGHPVWTGFASGDEHRNSVLECVKLIQEEKPQLWLTDNRKMKAVRKADQDWFTQEIIPIMAASYLRKFAVLISEDIFNQMAVENIYQQTTKINNFEMKFFDNEALALAWLKQAAI</sequence>
<evidence type="ECO:0000259" key="1">
    <source>
        <dbReference type="Pfam" id="PF25056"/>
    </source>
</evidence>
<comment type="caution">
    <text evidence="2">The sequence shown here is derived from an EMBL/GenBank/DDBJ whole genome shotgun (WGS) entry which is preliminary data.</text>
</comment>
<dbReference type="OrthoDB" id="979415at2"/>
<name>A0A512AX18_9BACT</name>
<organism evidence="2 3">
    <name type="scientific">Adhaeribacter aerolatus</name>
    <dbReference type="NCBI Taxonomy" id="670289"/>
    <lineage>
        <taxon>Bacteria</taxon>
        <taxon>Pseudomonadati</taxon>
        <taxon>Bacteroidota</taxon>
        <taxon>Cytophagia</taxon>
        <taxon>Cytophagales</taxon>
        <taxon>Hymenobacteraceae</taxon>
        <taxon>Adhaeribacter</taxon>
    </lineage>
</organism>
<proteinExistence type="predicted"/>
<dbReference type="EMBL" id="BJYS01000013">
    <property type="protein sequence ID" value="GEO04272.1"/>
    <property type="molecule type" value="Genomic_DNA"/>
</dbReference>
<dbReference type="RefSeq" id="WP_146897539.1">
    <property type="nucleotide sequence ID" value="NZ_BJYS01000013.1"/>
</dbReference>
<accession>A0A512AX18</accession>